<comment type="caution">
    <text evidence="2">The sequence shown here is derived from an EMBL/GenBank/DDBJ whole genome shotgun (WGS) entry which is preliminary data.</text>
</comment>
<feature type="region of interest" description="Disordered" evidence="1">
    <location>
        <begin position="14"/>
        <end position="38"/>
    </location>
</feature>
<dbReference type="Proteomes" id="UP001066276">
    <property type="component" value="Chromosome 1_2"/>
</dbReference>
<gene>
    <name evidence="2" type="ORF">NDU88_001320</name>
</gene>
<dbReference type="AlphaFoldDB" id="A0AAV7W152"/>
<organism evidence="2 3">
    <name type="scientific">Pleurodeles waltl</name>
    <name type="common">Iberian ribbed newt</name>
    <dbReference type="NCBI Taxonomy" id="8319"/>
    <lineage>
        <taxon>Eukaryota</taxon>
        <taxon>Metazoa</taxon>
        <taxon>Chordata</taxon>
        <taxon>Craniata</taxon>
        <taxon>Vertebrata</taxon>
        <taxon>Euteleostomi</taxon>
        <taxon>Amphibia</taxon>
        <taxon>Batrachia</taxon>
        <taxon>Caudata</taxon>
        <taxon>Salamandroidea</taxon>
        <taxon>Salamandridae</taxon>
        <taxon>Pleurodelinae</taxon>
        <taxon>Pleurodeles</taxon>
    </lineage>
</organism>
<reference evidence="2" key="1">
    <citation type="journal article" date="2022" name="bioRxiv">
        <title>Sequencing and chromosome-scale assembly of the giantPleurodeles waltlgenome.</title>
        <authorList>
            <person name="Brown T."/>
            <person name="Elewa A."/>
            <person name="Iarovenko S."/>
            <person name="Subramanian E."/>
            <person name="Araus A.J."/>
            <person name="Petzold A."/>
            <person name="Susuki M."/>
            <person name="Suzuki K.-i.T."/>
            <person name="Hayashi T."/>
            <person name="Toyoda A."/>
            <person name="Oliveira C."/>
            <person name="Osipova E."/>
            <person name="Leigh N.D."/>
            <person name="Simon A."/>
            <person name="Yun M.H."/>
        </authorList>
    </citation>
    <scope>NUCLEOTIDE SEQUENCE</scope>
    <source>
        <strain evidence="2">20211129_DDA</strain>
        <tissue evidence="2">Liver</tissue>
    </source>
</reference>
<evidence type="ECO:0000256" key="1">
    <source>
        <dbReference type="SAM" id="MobiDB-lite"/>
    </source>
</evidence>
<protein>
    <submittedName>
        <fullName evidence="2">Uncharacterized protein</fullName>
    </submittedName>
</protein>
<keyword evidence="3" id="KW-1185">Reference proteome</keyword>
<evidence type="ECO:0000313" key="2">
    <source>
        <dbReference type="EMBL" id="KAJ1205899.1"/>
    </source>
</evidence>
<sequence>MASALRGCVSLPGCSKPLRGSGTPGTPSGRSSHQGGEARLTDLNTARCLHVRLRDAWLHTSATLLTVGRKAAARVFFSLAAPGDIHRPVGIWVRRRVSDSSLVATVVCHEDHL</sequence>
<feature type="compositionally biased region" description="Low complexity" evidence="1">
    <location>
        <begin position="19"/>
        <end position="32"/>
    </location>
</feature>
<evidence type="ECO:0000313" key="3">
    <source>
        <dbReference type="Proteomes" id="UP001066276"/>
    </source>
</evidence>
<proteinExistence type="predicted"/>
<accession>A0AAV7W152</accession>
<dbReference type="EMBL" id="JANPWB010000002">
    <property type="protein sequence ID" value="KAJ1205899.1"/>
    <property type="molecule type" value="Genomic_DNA"/>
</dbReference>
<name>A0AAV7W152_PLEWA</name>